<keyword evidence="6" id="KW-1185">Reference proteome</keyword>
<dbReference type="Pfam" id="PF01047">
    <property type="entry name" value="MarR"/>
    <property type="match status" value="1"/>
</dbReference>
<dbReference type="PRINTS" id="PR00598">
    <property type="entry name" value="HTHMARR"/>
</dbReference>
<proteinExistence type="predicted"/>
<name>A0A0J1FK63_9FIRM</name>
<reference evidence="5 6" key="1">
    <citation type="submission" date="2015-06" db="EMBL/GenBank/DDBJ databases">
        <title>Draft genome of the moderately acidophilic sulfate reducer Candidatus Desulfosporosinus acididurans strain M1.</title>
        <authorList>
            <person name="Poehlein A."/>
            <person name="Petzsch P."/>
            <person name="Johnson B.D."/>
            <person name="Schloemann M."/>
            <person name="Daniel R."/>
            <person name="Muehling M."/>
        </authorList>
    </citation>
    <scope>NUCLEOTIDE SEQUENCE [LARGE SCALE GENOMIC DNA]</scope>
    <source>
        <strain evidence="5 6">M1</strain>
    </source>
</reference>
<evidence type="ECO:0000256" key="1">
    <source>
        <dbReference type="ARBA" id="ARBA00023015"/>
    </source>
</evidence>
<dbReference type="InterPro" id="IPR023187">
    <property type="entry name" value="Tscrpt_reg_MarR-type_CS"/>
</dbReference>
<dbReference type="SMART" id="SM00347">
    <property type="entry name" value="HTH_MARR"/>
    <property type="match status" value="1"/>
</dbReference>
<keyword evidence="1" id="KW-0805">Transcription regulation</keyword>
<dbReference type="PANTHER" id="PTHR42756:SF1">
    <property type="entry name" value="TRANSCRIPTIONAL REPRESSOR OF EMRAB OPERON"/>
    <property type="match status" value="1"/>
</dbReference>
<comment type="caution">
    <text evidence="5">The sequence shown here is derived from an EMBL/GenBank/DDBJ whole genome shotgun (WGS) entry which is preliminary data.</text>
</comment>
<gene>
    <name evidence="5" type="primary">sarZ_3</name>
    <name evidence="5" type="ORF">DEAC_c42340</name>
</gene>
<keyword evidence="2" id="KW-0238">DNA-binding</keyword>
<dbReference type="EMBL" id="LDZY01000022">
    <property type="protein sequence ID" value="KLU63869.1"/>
    <property type="molecule type" value="Genomic_DNA"/>
</dbReference>
<evidence type="ECO:0000313" key="5">
    <source>
        <dbReference type="EMBL" id="KLU63869.1"/>
    </source>
</evidence>
<dbReference type="PROSITE" id="PS01117">
    <property type="entry name" value="HTH_MARR_1"/>
    <property type="match status" value="1"/>
</dbReference>
<dbReference type="Proteomes" id="UP000036356">
    <property type="component" value="Unassembled WGS sequence"/>
</dbReference>
<dbReference type="AlphaFoldDB" id="A0A0J1FK63"/>
<evidence type="ECO:0000259" key="4">
    <source>
        <dbReference type="PROSITE" id="PS50995"/>
    </source>
</evidence>
<organism evidence="5 6">
    <name type="scientific">Desulfosporosinus acididurans</name>
    <dbReference type="NCBI Taxonomy" id="476652"/>
    <lineage>
        <taxon>Bacteria</taxon>
        <taxon>Bacillati</taxon>
        <taxon>Bacillota</taxon>
        <taxon>Clostridia</taxon>
        <taxon>Eubacteriales</taxon>
        <taxon>Desulfitobacteriaceae</taxon>
        <taxon>Desulfosporosinus</taxon>
    </lineage>
</organism>
<keyword evidence="3" id="KW-0804">Transcription</keyword>
<dbReference type="GO" id="GO:0003677">
    <property type="term" value="F:DNA binding"/>
    <property type="evidence" value="ECO:0007669"/>
    <property type="project" value="UniProtKB-KW"/>
</dbReference>
<dbReference type="InterPro" id="IPR036388">
    <property type="entry name" value="WH-like_DNA-bd_sf"/>
</dbReference>
<feature type="domain" description="HTH marR-type" evidence="4">
    <location>
        <begin position="5"/>
        <end position="137"/>
    </location>
</feature>
<evidence type="ECO:0000256" key="2">
    <source>
        <dbReference type="ARBA" id="ARBA00023125"/>
    </source>
</evidence>
<dbReference type="PANTHER" id="PTHR42756">
    <property type="entry name" value="TRANSCRIPTIONAL REGULATOR, MARR"/>
    <property type="match status" value="1"/>
</dbReference>
<dbReference type="RefSeq" id="WP_053006553.1">
    <property type="nucleotide sequence ID" value="NZ_LDZY01000022.1"/>
</dbReference>
<dbReference type="PATRIC" id="fig|476652.3.peg.4478"/>
<sequence length="140" mass="16095">MPIFEDYVCFQMGIAARTLQKYYNVKYSDYGLTLSQSFILLALYEQDGLGVKGLAERLFLDSSAITGLIDRMEKEDLLERRTDPEDRRAFQINLTLKGRTLAEQILPISQDLNDSLKLSLNDAEWNGVISFVKKIQEYCK</sequence>
<evidence type="ECO:0000313" key="6">
    <source>
        <dbReference type="Proteomes" id="UP000036356"/>
    </source>
</evidence>
<evidence type="ECO:0000256" key="3">
    <source>
        <dbReference type="ARBA" id="ARBA00023163"/>
    </source>
</evidence>
<dbReference type="STRING" id="476652.DEAC_c42340"/>
<accession>A0A0J1FK63</accession>
<dbReference type="InterPro" id="IPR000835">
    <property type="entry name" value="HTH_MarR-typ"/>
</dbReference>
<protein>
    <submittedName>
        <fullName evidence="5">HTH-type transcriptional regulator SarZ</fullName>
    </submittedName>
</protein>
<dbReference type="GO" id="GO:0003700">
    <property type="term" value="F:DNA-binding transcription factor activity"/>
    <property type="evidence" value="ECO:0007669"/>
    <property type="project" value="InterPro"/>
</dbReference>
<dbReference type="SUPFAM" id="SSF46785">
    <property type="entry name" value="Winged helix' DNA-binding domain"/>
    <property type="match status" value="1"/>
</dbReference>
<dbReference type="Gene3D" id="1.10.10.10">
    <property type="entry name" value="Winged helix-like DNA-binding domain superfamily/Winged helix DNA-binding domain"/>
    <property type="match status" value="1"/>
</dbReference>
<dbReference type="PROSITE" id="PS50995">
    <property type="entry name" value="HTH_MARR_2"/>
    <property type="match status" value="1"/>
</dbReference>
<dbReference type="InterPro" id="IPR036390">
    <property type="entry name" value="WH_DNA-bd_sf"/>
</dbReference>